<dbReference type="PROSITE" id="PS01124">
    <property type="entry name" value="HTH_ARAC_FAMILY_2"/>
    <property type="match status" value="1"/>
</dbReference>
<dbReference type="SMART" id="SM00342">
    <property type="entry name" value="HTH_ARAC"/>
    <property type="match status" value="1"/>
</dbReference>
<keyword evidence="2" id="KW-0238">DNA-binding</keyword>
<organism evidence="5 6">
    <name type="scientific">Sphingobacterium bambusae</name>
    <dbReference type="NCBI Taxonomy" id="662858"/>
    <lineage>
        <taxon>Bacteria</taxon>
        <taxon>Pseudomonadati</taxon>
        <taxon>Bacteroidota</taxon>
        <taxon>Sphingobacteriia</taxon>
        <taxon>Sphingobacteriales</taxon>
        <taxon>Sphingobacteriaceae</taxon>
        <taxon>Sphingobacterium</taxon>
    </lineage>
</organism>
<keyword evidence="6" id="KW-1185">Reference proteome</keyword>
<dbReference type="Pfam" id="PF12833">
    <property type="entry name" value="HTH_18"/>
    <property type="match status" value="1"/>
</dbReference>
<evidence type="ECO:0000313" key="5">
    <source>
        <dbReference type="EMBL" id="MFD2970228.1"/>
    </source>
</evidence>
<sequence>MVYQLSVYMMSEQQQVFNIWEKSSFSKPLHRDTFKGMHLAALQHLAEKSSDKELYVIRYADHDFVLLEVKGTLSKDMHIDLGATGVGGMWLCLQFQGQTIFSAYERLAPERMAAVKTRVEGTDPCLSSEKNWGLFLGLSAALQQQLTMEFPILNDYLTKQLEGIPLPEVPISYADRRLLDTFSKMKFGSFSTKHHLGQLYLKLYANYAQRLPYAERRSTDESNIQLYHRAKQYIQENCMEKLLDRETLADALHCSVRTINRAFEGRKLSLAAQVLDARLRKARELLKHRTDLPIEQIALMLYFYDGSHLNIHYKKRFHRTPRQERKEVKAKRR</sequence>
<evidence type="ECO:0000256" key="3">
    <source>
        <dbReference type="ARBA" id="ARBA00023163"/>
    </source>
</evidence>
<keyword evidence="3" id="KW-0804">Transcription</keyword>
<protein>
    <submittedName>
        <fullName evidence="5">Helix-turn-helix domain-containing protein</fullName>
    </submittedName>
</protein>
<evidence type="ECO:0000313" key="6">
    <source>
        <dbReference type="Proteomes" id="UP001597525"/>
    </source>
</evidence>
<feature type="domain" description="HTH araC/xylS-type" evidence="4">
    <location>
        <begin position="228"/>
        <end position="327"/>
    </location>
</feature>
<comment type="caution">
    <text evidence="5">The sequence shown here is derived from an EMBL/GenBank/DDBJ whole genome shotgun (WGS) entry which is preliminary data.</text>
</comment>
<dbReference type="SUPFAM" id="SSF46689">
    <property type="entry name" value="Homeodomain-like"/>
    <property type="match status" value="1"/>
</dbReference>
<dbReference type="Proteomes" id="UP001597525">
    <property type="component" value="Unassembled WGS sequence"/>
</dbReference>
<dbReference type="PANTHER" id="PTHR43280">
    <property type="entry name" value="ARAC-FAMILY TRANSCRIPTIONAL REGULATOR"/>
    <property type="match status" value="1"/>
</dbReference>
<keyword evidence="1" id="KW-0805">Transcription regulation</keyword>
<reference evidence="6" key="1">
    <citation type="journal article" date="2019" name="Int. J. Syst. Evol. Microbiol.">
        <title>The Global Catalogue of Microorganisms (GCM) 10K type strain sequencing project: providing services to taxonomists for standard genome sequencing and annotation.</title>
        <authorList>
            <consortium name="The Broad Institute Genomics Platform"/>
            <consortium name="The Broad Institute Genome Sequencing Center for Infectious Disease"/>
            <person name="Wu L."/>
            <person name="Ma J."/>
        </authorList>
    </citation>
    <scope>NUCLEOTIDE SEQUENCE [LARGE SCALE GENOMIC DNA]</scope>
    <source>
        <strain evidence="6">KCTC 22814</strain>
    </source>
</reference>
<dbReference type="InterPro" id="IPR018060">
    <property type="entry name" value="HTH_AraC"/>
</dbReference>
<evidence type="ECO:0000259" key="4">
    <source>
        <dbReference type="PROSITE" id="PS01124"/>
    </source>
</evidence>
<evidence type="ECO:0000256" key="2">
    <source>
        <dbReference type="ARBA" id="ARBA00023125"/>
    </source>
</evidence>
<accession>A0ABW6BNJ6</accession>
<gene>
    <name evidence="5" type="ORF">ACFS7Y_22745</name>
</gene>
<dbReference type="Gene3D" id="1.10.10.60">
    <property type="entry name" value="Homeodomain-like"/>
    <property type="match status" value="1"/>
</dbReference>
<dbReference type="PANTHER" id="PTHR43280:SF10">
    <property type="entry name" value="REGULATORY PROTEIN POCR"/>
    <property type="match status" value="1"/>
</dbReference>
<name>A0ABW6BNJ6_9SPHI</name>
<dbReference type="RefSeq" id="WP_320183709.1">
    <property type="nucleotide sequence ID" value="NZ_CP138332.1"/>
</dbReference>
<evidence type="ECO:0000256" key="1">
    <source>
        <dbReference type="ARBA" id="ARBA00023015"/>
    </source>
</evidence>
<proteinExistence type="predicted"/>
<dbReference type="InterPro" id="IPR009057">
    <property type="entry name" value="Homeodomain-like_sf"/>
</dbReference>
<dbReference type="EMBL" id="JBHUPB010000015">
    <property type="protein sequence ID" value="MFD2970228.1"/>
    <property type="molecule type" value="Genomic_DNA"/>
</dbReference>